<accession>A0ABR7T2V9</accession>
<reference evidence="2 3" key="1">
    <citation type="submission" date="2020-07" db="EMBL/GenBank/DDBJ databases">
        <title>Draft whole-genome sequence of Heliobacterium chlorum DSM 3682, type strain.</title>
        <authorList>
            <person name="Kyndt J.A."/>
            <person name="Meyer T.E."/>
            <person name="Imhoff J.F."/>
        </authorList>
    </citation>
    <scope>NUCLEOTIDE SEQUENCE [LARGE SCALE GENOMIC DNA]</scope>
    <source>
        <strain evidence="2 3">DSM 3682</strain>
    </source>
</reference>
<sequence length="47" mass="5036">MDKALTEGSALAATESRAGTMTQVSAETCVLLENGKFFRLKEGVPLY</sequence>
<evidence type="ECO:0000313" key="3">
    <source>
        <dbReference type="Proteomes" id="UP000617402"/>
    </source>
</evidence>
<gene>
    <name evidence="2" type="ORF">H1S01_09170</name>
</gene>
<protein>
    <submittedName>
        <fullName evidence="2">Uncharacterized protein</fullName>
    </submittedName>
</protein>
<dbReference type="Proteomes" id="UP000617402">
    <property type="component" value="Unassembled WGS sequence"/>
</dbReference>
<organism evidence="2 3">
    <name type="scientific">Heliobacterium chlorum</name>
    <dbReference type="NCBI Taxonomy" id="2698"/>
    <lineage>
        <taxon>Bacteria</taxon>
        <taxon>Bacillati</taxon>
        <taxon>Bacillota</taxon>
        <taxon>Clostridia</taxon>
        <taxon>Eubacteriales</taxon>
        <taxon>Heliobacteriaceae</taxon>
        <taxon>Heliobacterium</taxon>
    </lineage>
</organism>
<keyword evidence="3" id="KW-1185">Reference proteome</keyword>
<comment type="caution">
    <text evidence="2">The sequence shown here is derived from an EMBL/GenBank/DDBJ whole genome shotgun (WGS) entry which is preliminary data.</text>
</comment>
<dbReference type="RefSeq" id="WP_188039883.1">
    <property type="nucleotide sequence ID" value="NZ_JACVHF010000007.1"/>
</dbReference>
<feature type="region of interest" description="Disordered" evidence="1">
    <location>
        <begin position="1"/>
        <end position="21"/>
    </location>
</feature>
<dbReference type="EMBL" id="JACVHF010000007">
    <property type="protein sequence ID" value="MBC9784680.1"/>
    <property type="molecule type" value="Genomic_DNA"/>
</dbReference>
<evidence type="ECO:0000256" key="1">
    <source>
        <dbReference type="SAM" id="MobiDB-lite"/>
    </source>
</evidence>
<proteinExistence type="predicted"/>
<evidence type="ECO:0000313" key="2">
    <source>
        <dbReference type="EMBL" id="MBC9784680.1"/>
    </source>
</evidence>
<name>A0ABR7T2V9_HELCL</name>